<reference evidence="1" key="1">
    <citation type="journal article" date="2012" name="Genome Res.">
        <title>Genomic characterization of the Bacillus cereus sensu lato species: Backdrop to the evolution of Bacillus anthracis.</title>
        <authorList>
            <person name="Zwick M.E."/>
            <person name="Joseph S.J."/>
            <person name="Didelot X."/>
            <person name="Chen P.E."/>
            <person name="Bishop-Lilly K.A."/>
            <person name="Stewart A.C."/>
            <person name="Willner K."/>
            <person name="Nolan N."/>
            <person name="Lentz S."/>
            <person name="Thomason M.K."/>
            <person name="Sozhamannan S."/>
            <person name="Mateczun A.J."/>
            <person name="Du L."/>
            <person name="Read T.D."/>
        </authorList>
    </citation>
    <scope>NUCLEOTIDE SEQUENCE [LARGE SCALE GENOMIC DNA]</scope>
    <source>
        <strain evidence="1">AH603</strain>
    </source>
</reference>
<comment type="caution">
    <text evidence="1">The sequence shown here is derived from an EMBL/GenBank/DDBJ whole genome shotgun (WGS) entry which is preliminary data.</text>
</comment>
<evidence type="ECO:0000313" key="1">
    <source>
        <dbReference type="EMBL" id="EEL71327.1"/>
    </source>
</evidence>
<dbReference type="Proteomes" id="UP000001753">
    <property type="component" value="Chromosome"/>
</dbReference>
<gene>
    <name evidence="1" type="ORF">bcere0026_17060</name>
</gene>
<protein>
    <submittedName>
        <fullName evidence="1">Uncharacterized protein</fullName>
    </submittedName>
</protein>
<organism evidence="1">
    <name type="scientific">Bacillus mycoides</name>
    <dbReference type="NCBI Taxonomy" id="1405"/>
    <lineage>
        <taxon>Bacteria</taxon>
        <taxon>Bacillati</taxon>
        <taxon>Bacillota</taxon>
        <taxon>Bacilli</taxon>
        <taxon>Bacillales</taxon>
        <taxon>Bacillaceae</taxon>
        <taxon>Bacillus</taxon>
        <taxon>Bacillus cereus group</taxon>
    </lineage>
</organism>
<dbReference type="HOGENOM" id="CLU_3212073_0_0_9"/>
<accession>C2XSN8</accession>
<proteinExistence type="predicted"/>
<sequence>MVAEHTAIKDITETVTAVNTNLFIENPSLFFFKIIIKDDFQENMEI</sequence>
<dbReference type="EMBL" id="ACMP01000059">
    <property type="protein sequence ID" value="EEL71327.1"/>
    <property type="molecule type" value="Genomic_DNA"/>
</dbReference>
<name>C2XSN8_BACMY</name>
<dbReference type="AlphaFoldDB" id="C2XSN8"/>